<dbReference type="InterPro" id="IPR005135">
    <property type="entry name" value="Endo/exonuclease/phosphatase"/>
</dbReference>
<keyword evidence="3" id="KW-0255">Endonuclease</keyword>
<accession>A0A1X0P0J3</accession>
<name>A0A1X0P0J3_9TRYP</name>
<keyword evidence="4" id="KW-1185">Reference proteome</keyword>
<protein>
    <submittedName>
        <fullName evidence="3">Apurinic/apyrimidinic endonuclease</fullName>
    </submittedName>
</protein>
<dbReference type="AlphaFoldDB" id="A0A1X0P0J3"/>
<feature type="compositionally biased region" description="Basic and acidic residues" evidence="1">
    <location>
        <begin position="59"/>
        <end position="72"/>
    </location>
</feature>
<evidence type="ECO:0000256" key="1">
    <source>
        <dbReference type="SAM" id="MobiDB-lite"/>
    </source>
</evidence>
<reference evidence="3 4" key="1">
    <citation type="submission" date="2017-03" db="EMBL/GenBank/DDBJ databases">
        <title>An alternative strategy for trypanosome survival in the mammalian bloodstream revealed through genome and transcriptome analysis of the ubiquitous bovine parasite Trypanosoma (Megatrypanum) theileri.</title>
        <authorList>
            <person name="Kelly S."/>
            <person name="Ivens A."/>
            <person name="Mott A."/>
            <person name="O'Neill E."/>
            <person name="Emms D."/>
            <person name="Macleod O."/>
            <person name="Voorheis P."/>
            <person name="Matthews J."/>
            <person name="Matthews K."/>
            <person name="Carrington M."/>
        </authorList>
    </citation>
    <scope>NUCLEOTIDE SEQUENCE [LARGE SCALE GENOMIC DNA]</scope>
    <source>
        <strain evidence="3">Edinburgh</strain>
    </source>
</reference>
<feature type="compositionally biased region" description="Low complexity" evidence="1">
    <location>
        <begin position="1"/>
        <end position="14"/>
    </location>
</feature>
<dbReference type="RefSeq" id="XP_028883996.1">
    <property type="nucleotide sequence ID" value="XM_029024689.1"/>
</dbReference>
<feature type="compositionally biased region" description="Basic residues" evidence="1">
    <location>
        <begin position="73"/>
        <end position="82"/>
    </location>
</feature>
<dbReference type="STRING" id="67003.A0A1X0P0J3"/>
<dbReference type="OrthoDB" id="498125at2759"/>
<feature type="domain" description="Endonuclease/exonuclease/phosphatase" evidence="2">
    <location>
        <begin position="128"/>
        <end position="174"/>
    </location>
</feature>
<evidence type="ECO:0000313" key="3">
    <source>
        <dbReference type="EMBL" id="ORC89930.1"/>
    </source>
</evidence>
<dbReference type="GeneID" id="39984469"/>
<gene>
    <name evidence="3" type="ORF">TM35_000101980</name>
</gene>
<evidence type="ECO:0000313" key="4">
    <source>
        <dbReference type="Proteomes" id="UP000192257"/>
    </source>
</evidence>
<evidence type="ECO:0000259" key="2">
    <source>
        <dbReference type="Pfam" id="PF03372"/>
    </source>
</evidence>
<dbReference type="SUPFAM" id="SSF56219">
    <property type="entry name" value="DNase I-like"/>
    <property type="match status" value="1"/>
</dbReference>
<dbReference type="GO" id="GO:0004519">
    <property type="term" value="F:endonuclease activity"/>
    <property type="evidence" value="ECO:0007669"/>
    <property type="project" value="UniProtKB-KW"/>
</dbReference>
<dbReference type="InterPro" id="IPR036691">
    <property type="entry name" value="Endo/exonu/phosph_ase_sf"/>
</dbReference>
<proteinExistence type="predicted"/>
<keyword evidence="3" id="KW-0378">Hydrolase</keyword>
<organism evidence="3 4">
    <name type="scientific">Trypanosoma theileri</name>
    <dbReference type="NCBI Taxonomy" id="67003"/>
    <lineage>
        <taxon>Eukaryota</taxon>
        <taxon>Discoba</taxon>
        <taxon>Euglenozoa</taxon>
        <taxon>Kinetoplastea</taxon>
        <taxon>Metakinetoplastina</taxon>
        <taxon>Trypanosomatida</taxon>
        <taxon>Trypanosomatidae</taxon>
        <taxon>Trypanosoma</taxon>
    </lineage>
</organism>
<dbReference type="VEuPathDB" id="TriTrypDB:TM35_000101980"/>
<sequence>NNNNNNNNNNSSKSGGKRPRSPSPPATPPRNINSTHPNNSNINICTGRSKTPSPIRSSHSTEAKRDEIETTKTTKKTTKAKKTTVGIDAIPPQDDGKKTEASIWSQVEPFERITSNADFNSEHMFKFITWNVAGLRGLLRKDNRAIQKLLEAEQPDALCLQETKLNPNDPQNATLG</sequence>
<feature type="non-terminal residue" evidence="3">
    <location>
        <position position="1"/>
    </location>
</feature>
<comment type="caution">
    <text evidence="3">The sequence shown here is derived from an EMBL/GenBank/DDBJ whole genome shotgun (WGS) entry which is preliminary data.</text>
</comment>
<keyword evidence="3" id="KW-0540">Nuclease</keyword>
<feature type="region of interest" description="Disordered" evidence="1">
    <location>
        <begin position="1"/>
        <end position="100"/>
    </location>
</feature>
<feature type="compositionally biased region" description="Polar residues" evidence="1">
    <location>
        <begin position="31"/>
        <end position="58"/>
    </location>
</feature>
<dbReference type="Pfam" id="PF03372">
    <property type="entry name" value="Exo_endo_phos"/>
    <property type="match status" value="1"/>
</dbReference>
<dbReference type="EMBL" id="NBCO01000010">
    <property type="protein sequence ID" value="ORC89930.1"/>
    <property type="molecule type" value="Genomic_DNA"/>
</dbReference>
<feature type="non-terminal residue" evidence="3">
    <location>
        <position position="176"/>
    </location>
</feature>
<dbReference type="Proteomes" id="UP000192257">
    <property type="component" value="Unassembled WGS sequence"/>
</dbReference>
<dbReference type="Gene3D" id="3.60.10.10">
    <property type="entry name" value="Endonuclease/exonuclease/phosphatase"/>
    <property type="match status" value="1"/>
</dbReference>